<dbReference type="HAMAP" id="MF_00278">
    <property type="entry name" value="HisH"/>
    <property type="match status" value="1"/>
</dbReference>
<feature type="active site" evidence="10">
    <location>
        <position position="188"/>
    </location>
</feature>
<comment type="subunit">
    <text evidence="2 10">Heterodimer of HisH and HisF.</text>
</comment>
<sequence>MHVLVIDYGMSNLGSIRRALEECGASVVVSDDPRDIQNASHIVLPGVGAFGDGMRNLNDQGWTEKLRQTVREDGIPLLGICLGMQLLADKGHEGGEHAGLGLVPGEVRRFVATADHERIPHVGWNEIKRTADSPLLDNIGDGTDFYFVHSYHFVAGEQRCVLATTPYCGTFHAVVAKDNVFGVQFHPEKSGPMGFRLLSNFLNFWQVEA</sequence>
<dbReference type="InterPro" id="IPR010139">
    <property type="entry name" value="Imidazole-glycPsynth_HisH"/>
</dbReference>
<evidence type="ECO:0000256" key="10">
    <source>
        <dbReference type="HAMAP-Rule" id="MF_00278"/>
    </source>
</evidence>
<evidence type="ECO:0000256" key="6">
    <source>
        <dbReference type="ARBA" id="ARBA00023102"/>
    </source>
</evidence>
<keyword evidence="6 10" id="KW-0368">Histidine biosynthesis</keyword>
<dbReference type="PROSITE" id="PS51273">
    <property type="entry name" value="GATASE_TYPE_1"/>
    <property type="match status" value="1"/>
</dbReference>
<dbReference type="SUPFAM" id="SSF52317">
    <property type="entry name" value="Class I glutamine amidotransferase-like"/>
    <property type="match status" value="1"/>
</dbReference>
<evidence type="ECO:0000256" key="9">
    <source>
        <dbReference type="ARBA" id="ARBA00049534"/>
    </source>
</evidence>
<evidence type="ECO:0000256" key="3">
    <source>
        <dbReference type="ARBA" id="ARBA00022605"/>
    </source>
</evidence>
<dbReference type="EMBL" id="JAUOZS010000001">
    <property type="protein sequence ID" value="MDT8903909.1"/>
    <property type="molecule type" value="Genomic_DNA"/>
</dbReference>
<evidence type="ECO:0000259" key="11">
    <source>
        <dbReference type="Pfam" id="PF00117"/>
    </source>
</evidence>
<accession>A0ABU3P4C0</accession>
<comment type="catalytic activity">
    <reaction evidence="9 10">
        <text>L-glutamine + H2O = L-glutamate + NH4(+)</text>
        <dbReference type="Rhea" id="RHEA:15889"/>
        <dbReference type="ChEBI" id="CHEBI:15377"/>
        <dbReference type="ChEBI" id="CHEBI:28938"/>
        <dbReference type="ChEBI" id="CHEBI:29985"/>
        <dbReference type="ChEBI" id="CHEBI:58359"/>
        <dbReference type="EC" id="3.5.1.2"/>
    </reaction>
</comment>
<feature type="active site" description="Nucleophile" evidence="10">
    <location>
        <position position="81"/>
    </location>
</feature>
<evidence type="ECO:0000256" key="2">
    <source>
        <dbReference type="ARBA" id="ARBA00011152"/>
    </source>
</evidence>
<evidence type="ECO:0000256" key="7">
    <source>
        <dbReference type="ARBA" id="ARBA00023239"/>
    </source>
</evidence>
<dbReference type="EC" id="4.3.2.10" evidence="10"/>
<evidence type="ECO:0000256" key="5">
    <source>
        <dbReference type="ARBA" id="ARBA00022962"/>
    </source>
</evidence>
<comment type="pathway">
    <text evidence="1 10">Amino-acid biosynthesis; L-histidine biosynthesis; L-histidine from 5-phospho-alpha-D-ribose 1-diphosphate: step 5/9.</text>
</comment>
<dbReference type="PIRSF" id="PIRSF000495">
    <property type="entry name" value="Amidotransf_hisH"/>
    <property type="match status" value="1"/>
</dbReference>
<keyword evidence="10" id="KW-0963">Cytoplasm</keyword>
<dbReference type="CDD" id="cd01748">
    <property type="entry name" value="GATase1_IGP_Synthase"/>
    <property type="match status" value="1"/>
</dbReference>
<dbReference type="Gene3D" id="3.40.50.880">
    <property type="match status" value="1"/>
</dbReference>
<reference evidence="12 13" key="1">
    <citation type="submission" date="2023-07" db="EMBL/GenBank/DDBJ databases">
        <title>The novel representative of Negativicutes class, Anaeroselena agilis gen. nov. sp. nov.</title>
        <authorList>
            <person name="Prokofeva M.I."/>
            <person name="Elcheninov A.G."/>
            <person name="Klyukina A."/>
            <person name="Kublanov I.V."/>
            <person name="Frolov E.N."/>
            <person name="Podosokorskaya O.A."/>
        </authorList>
    </citation>
    <scope>NUCLEOTIDE SEQUENCE [LARGE SCALE GENOMIC DNA]</scope>
    <source>
        <strain evidence="12 13">4137-cl</strain>
    </source>
</reference>
<dbReference type="PANTHER" id="PTHR42701">
    <property type="entry name" value="IMIDAZOLE GLYCEROL PHOSPHATE SYNTHASE SUBUNIT HISH"/>
    <property type="match status" value="1"/>
</dbReference>
<evidence type="ECO:0000313" key="13">
    <source>
        <dbReference type="Proteomes" id="UP001254848"/>
    </source>
</evidence>
<protein>
    <recommendedName>
        <fullName evidence="10">Imidazole glycerol phosphate synthase subunit HisH</fullName>
        <ecNumber evidence="10">4.3.2.10</ecNumber>
    </recommendedName>
    <alternativeName>
        <fullName evidence="10">IGP synthase glutaminase subunit</fullName>
        <ecNumber evidence="10">3.5.1.2</ecNumber>
    </alternativeName>
    <alternativeName>
        <fullName evidence="10">IGP synthase subunit HisH</fullName>
    </alternativeName>
    <alternativeName>
        <fullName evidence="10">ImGP synthase subunit HisH</fullName>
        <shortName evidence="10">IGPS subunit HisH</shortName>
    </alternativeName>
</protein>
<dbReference type="GO" id="GO:0016829">
    <property type="term" value="F:lyase activity"/>
    <property type="evidence" value="ECO:0007669"/>
    <property type="project" value="UniProtKB-KW"/>
</dbReference>
<feature type="domain" description="Glutamine amidotransferase" evidence="11">
    <location>
        <begin position="4"/>
        <end position="202"/>
    </location>
</feature>
<keyword evidence="5 10" id="KW-0315">Glutamine amidotransferase</keyword>
<gene>
    <name evidence="10 12" type="primary">hisH</name>
    <name evidence="12" type="ORF">Q4T40_21975</name>
</gene>
<comment type="catalytic activity">
    <reaction evidence="8 10">
        <text>5-[(5-phospho-1-deoxy-D-ribulos-1-ylimino)methylamino]-1-(5-phospho-beta-D-ribosyl)imidazole-4-carboxamide + L-glutamine = D-erythro-1-(imidazol-4-yl)glycerol 3-phosphate + 5-amino-1-(5-phospho-beta-D-ribosyl)imidazole-4-carboxamide + L-glutamate + H(+)</text>
        <dbReference type="Rhea" id="RHEA:24793"/>
        <dbReference type="ChEBI" id="CHEBI:15378"/>
        <dbReference type="ChEBI" id="CHEBI:29985"/>
        <dbReference type="ChEBI" id="CHEBI:58278"/>
        <dbReference type="ChEBI" id="CHEBI:58359"/>
        <dbReference type="ChEBI" id="CHEBI:58475"/>
        <dbReference type="ChEBI" id="CHEBI:58525"/>
        <dbReference type="EC" id="4.3.2.10"/>
    </reaction>
</comment>
<keyword evidence="13" id="KW-1185">Reference proteome</keyword>
<keyword evidence="7 10" id="KW-0456">Lyase</keyword>
<feature type="active site" evidence="10">
    <location>
        <position position="186"/>
    </location>
</feature>
<evidence type="ECO:0000256" key="8">
    <source>
        <dbReference type="ARBA" id="ARBA00047838"/>
    </source>
</evidence>
<evidence type="ECO:0000256" key="1">
    <source>
        <dbReference type="ARBA" id="ARBA00005091"/>
    </source>
</evidence>
<dbReference type="InterPro" id="IPR029062">
    <property type="entry name" value="Class_I_gatase-like"/>
</dbReference>
<proteinExistence type="inferred from homology"/>
<keyword evidence="3 10" id="KW-0028">Amino-acid biosynthesis</keyword>
<comment type="caution">
    <text evidence="12">The sequence shown here is derived from an EMBL/GenBank/DDBJ whole genome shotgun (WGS) entry which is preliminary data.</text>
</comment>
<dbReference type="InterPro" id="IPR017926">
    <property type="entry name" value="GATASE"/>
</dbReference>
<dbReference type="NCBIfam" id="TIGR01855">
    <property type="entry name" value="IMP_synth_hisH"/>
    <property type="match status" value="1"/>
</dbReference>
<dbReference type="Proteomes" id="UP001254848">
    <property type="component" value="Unassembled WGS sequence"/>
</dbReference>
<dbReference type="PANTHER" id="PTHR42701:SF1">
    <property type="entry name" value="IMIDAZOLE GLYCEROL PHOSPHATE SYNTHASE SUBUNIT HISH"/>
    <property type="match status" value="1"/>
</dbReference>
<name>A0ABU3P4C0_9FIRM</name>
<dbReference type="EC" id="3.5.1.2" evidence="10"/>
<organism evidence="12 13">
    <name type="scientific">Anaeroselena agilis</name>
    <dbReference type="NCBI Taxonomy" id="3063788"/>
    <lineage>
        <taxon>Bacteria</taxon>
        <taxon>Bacillati</taxon>
        <taxon>Bacillota</taxon>
        <taxon>Negativicutes</taxon>
        <taxon>Acetonemataceae</taxon>
        <taxon>Anaeroselena</taxon>
    </lineage>
</organism>
<comment type="function">
    <text evidence="10">IGPS catalyzes the conversion of PRFAR and glutamine to IGP, AICAR and glutamate. The HisH subunit catalyzes the hydrolysis of glutamine to glutamate and ammonia as part of the synthesis of IGP and AICAR. The resulting ammonia molecule is channeled to the active site of HisF.</text>
</comment>
<dbReference type="RefSeq" id="WP_413782349.1">
    <property type="nucleotide sequence ID" value="NZ_JAUOZS010000001.1"/>
</dbReference>
<keyword evidence="4 10" id="KW-0378">Hydrolase</keyword>
<evidence type="ECO:0000313" key="12">
    <source>
        <dbReference type="EMBL" id="MDT8903909.1"/>
    </source>
</evidence>
<evidence type="ECO:0000256" key="4">
    <source>
        <dbReference type="ARBA" id="ARBA00022801"/>
    </source>
</evidence>
<comment type="subcellular location">
    <subcellularLocation>
        <location evidence="10">Cytoplasm</location>
    </subcellularLocation>
</comment>
<dbReference type="Pfam" id="PF00117">
    <property type="entry name" value="GATase"/>
    <property type="match status" value="1"/>
</dbReference>